<evidence type="ECO:0000259" key="1">
    <source>
        <dbReference type="Pfam" id="PF00534"/>
    </source>
</evidence>
<dbReference type="Pfam" id="PF13439">
    <property type="entry name" value="Glyco_transf_4"/>
    <property type="match status" value="1"/>
</dbReference>
<evidence type="ECO:0000313" key="4">
    <source>
        <dbReference type="Proteomes" id="UP000095552"/>
    </source>
</evidence>
<evidence type="ECO:0008006" key="5">
    <source>
        <dbReference type="Google" id="ProtNLM"/>
    </source>
</evidence>
<name>A0A1E5SZL7_9BACT</name>
<dbReference type="InterPro" id="IPR028098">
    <property type="entry name" value="Glyco_trans_4-like_N"/>
</dbReference>
<feature type="domain" description="Glycosyl transferase family 1" evidence="1">
    <location>
        <begin position="205"/>
        <end position="358"/>
    </location>
</feature>
<dbReference type="Gene3D" id="3.40.50.2000">
    <property type="entry name" value="Glycogen Phosphorylase B"/>
    <property type="match status" value="2"/>
</dbReference>
<comment type="caution">
    <text evidence="3">The sequence shown here is derived from an EMBL/GenBank/DDBJ whole genome shotgun (WGS) entry which is preliminary data.</text>
</comment>
<dbReference type="RefSeq" id="WP_069836054.1">
    <property type="nucleotide sequence ID" value="NZ_MDGQ01000005.1"/>
</dbReference>
<evidence type="ECO:0000313" key="3">
    <source>
        <dbReference type="EMBL" id="OEK04549.1"/>
    </source>
</evidence>
<protein>
    <recommendedName>
        <fullName evidence="5">Glycosyl transferase family 1</fullName>
    </recommendedName>
</protein>
<gene>
    <name evidence="3" type="ORF">BFP71_13870</name>
</gene>
<dbReference type="STRING" id="1563681.BFP71_13870"/>
<dbReference type="SUPFAM" id="SSF53756">
    <property type="entry name" value="UDP-Glycosyltransferase/glycogen phosphorylase"/>
    <property type="match status" value="1"/>
</dbReference>
<keyword evidence="4" id="KW-1185">Reference proteome</keyword>
<reference evidence="3 4" key="1">
    <citation type="submission" date="2016-08" db="EMBL/GenBank/DDBJ databases">
        <title>Draft genome of Fabibacter sp. strain SK-8.</title>
        <authorList>
            <person name="Wong S.-K."/>
            <person name="Hamasaki K."/>
            <person name="Yoshizawa S."/>
        </authorList>
    </citation>
    <scope>NUCLEOTIDE SEQUENCE [LARGE SCALE GENOMIC DNA]</scope>
    <source>
        <strain evidence="3 4">SK-8</strain>
    </source>
</reference>
<dbReference type="PANTHER" id="PTHR12526">
    <property type="entry name" value="GLYCOSYLTRANSFERASE"/>
    <property type="match status" value="1"/>
</dbReference>
<dbReference type="CDD" id="cd03801">
    <property type="entry name" value="GT4_PimA-like"/>
    <property type="match status" value="1"/>
</dbReference>
<sequence length="384" mass="43642">MNQSQLNILLICKTLPWQFKGGIQTHTWQLAKALTEKGHRVSILSGGAYRSKESRLVKEGIEITSLPYFPGRYIKPISYLAEEFSFNWTAKNWIHENHEGFDIIHSQGRSGYLLFLVKEVHHKLVNTVHGLIDLENQNRPWYAINRNLHTTVTKWIEKRLLYATRLNISVSKSLKDQVQNLRVNKPLEIIPNGVAAKHITAKDVANTAKRFLFIGRLHPVKGVSKIVEQMAYGSSDISLDIIGLGHEFDKISVLIKEYGLENQVRLLGERSNEEIHRLIPNYQALILPSHYETQGIVLLEANAHAIPVIASDIPAIRETVTDRRNGILCQANKPQEFINAMEFMAKNPSIAERMGRVGQSNVLKQYTWSQIAENTIQAYNKIAS</sequence>
<dbReference type="AlphaFoldDB" id="A0A1E5SZL7"/>
<dbReference type="InterPro" id="IPR001296">
    <property type="entry name" value="Glyco_trans_1"/>
</dbReference>
<evidence type="ECO:0000259" key="2">
    <source>
        <dbReference type="Pfam" id="PF13439"/>
    </source>
</evidence>
<organism evidence="3 4">
    <name type="scientific">Roseivirga misakiensis</name>
    <dbReference type="NCBI Taxonomy" id="1563681"/>
    <lineage>
        <taxon>Bacteria</taxon>
        <taxon>Pseudomonadati</taxon>
        <taxon>Bacteroidota</taxon>
        <taxon>Cytophagia</taxon>
        <taxon>Cytophagales</taxon>
        <taxon>Roseivirgaceae</taxon>
        <taxon>Roseivirga</taxon>
    </lineage>
</organism>
<dbReference type="GO" id="GO:0016757">
    <property type="term" value="F:glycosyltransferase activity"/>
    <property type="evidence" value="ECO:0007669"/>
    <property type="project" value="InterPro"/>
</dbReference>
<dbReference type="EMBL" id="MDGQ01000005">
    <property type="protein sequence ID" value="OEK04549.1"/>
    <property type="molecule type" value="Genomic_DNA"/>
</dbReference>
<accession>A0A1E5SZL7</accession>
<feature type="domain" description="Glycosyltransferase subfamily 4-like N-terminal" evidence="2">
    <location>
        <begin position="21"/>
        <end position="194"/>
    </location>
</feature>
<dbReference type="OrthoDB" id="9790710at2"/>
<dbReference type="Proteomes" id="UP000095552">
    <property type="component" value="Unassembled WGS sequence"/>
</dbReference>
<dbReference type="Pfam" id="PF00534">
    <property type="entry name" value="Glycos_transf_1"/>
    <property type="match status" value="1"/>
</dbReference>
<proteinExistence type="predicted"/>